<protein>
    <recommendedName>
        <fullName evidence="1">CD-NTase associated protein 4-like DNA endonuclease domain-containing protein</fullName>
    </recommendedName>
</protein>
<evidence type="ECO:0000313" key="3">
    <source>
        <dbReference type="Proteomes" id="UP000184305"/>
    </source>
</evidence>
<sequence>MTKKSRAANSGVEALLGFEFQRNCALYLLLNNYAEISRREFFLCIEHHDDFLFCYRSDCLRNIEAIESYQAKKLSGGMWTIDARFAEVIAKMLDVGNALRNDPVPKCTDYAHSLTFISNTDIKLSYSPKKAEKLTGKTDVVHLLNEQNSKSRYDDIPEEIKNKIKEKVHEHCTKEASTFSEAEFSSLHIQWVDFPRNKNSQKDILVGLMHRKFPNIPDHSAAVELLLSLFRDVEAIYNQGKIINLLDKTKRVEGAEIKKALNIIETEQKTFELWRNNSLELTRKFRIPLGVQRNHENHIRNTFELLKDMSNNEHQIIKTFIKENDYTLDFYSYEEMLGAYMTNIKNASNINLADIDIFFAALCAFVEYYGESKK</sequence>
<dbReference type="STRING" id="1220495.SAMN05216288_1201"/>
<keyword evidence="3" id="KW-1185">Reference proteome</keyword>
<dbReference type="GO" id="GO:0004518">
    <property type="term" value="F:nuclease activity"/>
    <property type="evidence" value="ECO:0007669"/>
    <property type="project" value="InterPro"/>
</dbReference>
<dbReference type="Pfam" id="PF14130">
    <property type="entry name" value="Cap4_nuclease"/>
    <property type="match status" value="1"/>
</dbReference>
<name>A0A1M6YBD2_9GAMM</name>
<organism evidence="2 3">
    <name type="scientific">Phytopseudomonas punonensis</name>
    <dbReference type="NCBI Taxonomy" id="1220495"/>
    <lineage>
        <taxon>Bacteria</taxon>
        <taxon>Pseudomonadati</taxon>
        <taxon>Pseudomonadota</taxon>
        <taxon>Gammaproteobacteria</taxon>
        <taxon>Pseudomonadales</taxon>
        <taxon>Pseudomonadaceae</taxon>
        <taxon>Phytopseudomonas</taxon>
    </lineage>
</organism>
<dbReference type="OrthoDB" id="982578at2"/>
<feature type="domain" description="CD-NTase associated protein 4-like DNA endonuclease" evidence="1">
    <location>
        <begin position="10"/>
        <end position="226"/>
    </location>
</feature>
<dbReference type="Proteomes" id="UP000184305">
    <property type="component" value="Unassembled WGS sequence"/>
</dbReference>
<accession>A0A1M6YBD2</accession>
<proteinExistence type="predicted"/>
<reference evidence="3" key="1">
    <citation type="submission" date="2016-11" db="EMBL/GenBank/DDBJ databases">
        <authorList>
            <person name="Varghese N."/>
            <person name="Submissions S."/>
        </authorList>
    </citation>
    <scope>NUCLEOTIDE SEQUENCE [LARGE SCALE GENOMIC DNA]</scope>
    <source>
        <strain evidence="3">CECT 8089</strain>
    </source>
</reference>
<evidence type="ECO:0000313" key="2">
    <source>
        <dbReference type="EMBL" id="SHL15540.1"/>
    </source>
</evidence>
<dbReference type="InterPro" id="IPR025382">
    <property type="entry name" value="Cap4-like_endonuclease_dom"/>
</dbReference>
<gene>
    <name evidence="2" type="ORF">SAMN05216288_1201</name>
</gene>
<dbReference type="EMBL" id="FRBQ01000001">
    <property type="protein sequence ID" value="SHL15540.1"/>
    <property type="molecule type" value="Genomic_DNA"/>
</dbReference>
<evidence type="ECO:0000259" key="1">
    <source>
        <dbReference type="Pfam" id="PF14130"/>
    </source>
</evidence>
<dbReference type="RefSeq" id="WP_073262261.1">
    <property type="nucleotide sequence ID" value="NZ_FRBQ01000001.1"/>
</dbReference>
<dbReference type="AlphaFoldDB" id="A0A1M6YBD2"/>